<organism evidence="18 19">
    <name type="scientific">Bifidobacterium minimum</name>
    <dbReference type="NCBI Taxonomy" id="1693"/>
    <lineage>
        <taxon>Bacteria</taxon>
        <taxon>Bacillati</taxon>
        <taxon>Actinomycetota</taxon>
        <taxon>Actinomycetes</taxon>
        <taxon>Bifidobacteriales</taxon>
        <taxon>Bifidobacteriaceae</taxon>
        <taxon>Bifidobacterium</taxon>
    </lineage>
</organism>
<dbReference type="HAMAP" id="MF_00012">
    <property type="entry name" value="IlvD"/>
    <property type="match status" value="1"/>
</dbReference>
<keyword evidence="5 15" id="KW-0479">Metal-binding</keyword>
<evidence type="ECO:0000259" key="17">
    <source>
        <dbReference type="Pfam" id="PF24877"/>
    </source>
</evidence>
<dbReference type="GO" id="GO:0009099">
    <property type="term" value="P:L-valine biosynthetic process"/>
    <property type="evidence" value="ECO:0007669"/>
    <property type="project" value="UniProtKB-UniRule"/>
</dbReference>
<keyword evidence="3 15" id="KW-0028">Amino-acid biosynthesis</keyword>
<dbReference type="Gene3D" id="3.50.30.80">
    <property type="entry name" value="IlvD/EDD C-terminal domain-like"/>
    <property type="match status" value="1"/>
</dbReference>
<dbReference type="Pfam" id="PF00920">
    <property type="entry name" value="ILVD_EDD_N"/>
    <property type="match status" value="1"/>
</dbReference>
<comment type="cofactor">
    <cofactor evidence="15">
        <name>[2Fe-2S] cluster</name>
        <dbReference type="ChEBI" id="CHEBI:190135"/>
    </cofactor>
    <text evidence="15">Binds 1 [2Fe-2S] cluster per subunit. This cluster acts as a Lewis acid cofactor.</text>
</comment>
<evidence type="ECO:0000256" key="6">
    <source>
        <dbReference type="ARBA" id="ARBA00022842"/>
    </source>
</evidence>
<evidence type="ECO:0000256" key="2">
    <source>
        <dbReference type="ARBA" id="ARBA00006486"/>
    </source>
</evidence>
<dbReference type="NCBIfam" id="NF009103">
    <property type="entry name" value="PRK12448.1"/>
    <property type="match status" value="1"/>
</dbReference>
<evidence type="ECO:0000256" key="8">
    <source>
        <dbReference type="ARBA" id="ARBA00023014"/>
    </source>
</evidence>
<feature type="binding site" evidence="15">
    <location>
        <position position="131"/>
    </location>
    <ligand>
        <name>Mg(2+)</name>
        <dbReference type="ChEBI" id="CHEBI:18420"/>
    </ligand>
</feature>
<evidence type="ECO:0000256" key="7">
    <source>
        <dbReference type="ARBA" id="ARBA00023004"/>
    </source>
</evidence>
<feature type="domain" description="Dihydroxy-acid/6-phosphogluconate dehydratase N-terminal" evidence="16">
    <location>
        <begin position="84"/>
        <end position="408"/>
    </location>
</feature>
<evidence type="ECO:0000313" key="19">
    <source>
        <dbReference type="Proteomes" id="UP000029014"/>
    </source>
</evidence>
<evidence type="ECO:0000256" key="12">
    <source>
        <dbReference type="ARBA" id="ARBA00029436"/>
    </source>
</evidence>
<dbReference type="EC" id="4.2.1.9" evidence="14 15"/>
<feature type="domain" description="Dihydroxy-acid/6-phosphogluconate dehydratase C-terminal" evidence="17">
    <location>
        <begin position="461"/>
        <end position="656"/>
    </location>
</feature>
<keyword evidence="8 15" id="KW-0411">Iron-sulfur</keyword>
<comment type="caution">
    <text evidence="18">The sequence shown here is derived from an EMBL/GenBank/DDBJ whole genome shotgun (WGS) entry which is preliminary data.</text>
</comment>
<accession>A0A087BN52</accession>
<dbReference type="NCBIfam" id="TIGR00110">
    <property type="entry name" value="ilvD"/>
    <property type="match status" value="1"/>
</dbReference>
<dbReference type="GO" id="GO:0051537">
    <property type="term" value="F:2 iron, 2 sulfur cluster binding"/>
    <property type="evidence" value="ECO:0007669"/>
    <property type="project" value="UniProtKB-UniRule"/>
</dbReference>
<comment type="subunit">
    <text evidence="15">Homodimer.</text>
</comment>
<proteinExistence type="inferred from homology"/>
<feature type="active site" description="Proton acceptor" evidence="15">
    <location>
        <position position="569"/>
    </location>
</feature>
<evidence type="ECO:0000256" key="4">
    <source>
        <dbReference type="ARBA" id="ARBA00022714"/>
    </source>
</evidence>
<comment type="function">
    <text evidence="15">Functions in the biosynthesis of branched-chain amino acids. Catalyzes the dehydration of (2R,3R)-2,3-dihydroxy-3-methylpentanoate (2,3-dihydroxy-3-methylvalerate) into 2-oxo-3-methylpentanoate (2-oxo-3-methylvalerate) and of (2R)-2,3-dihydroxy-3-methylbutanoate (2,3-dihydroxyisovalerate) into 2-oxo-3-methylbutanoate (2-oxoisovalerate), the penultimate precursor to L-isoleucine and L-valine, respectively.</text>
</comment>
<comment type="pathway">
    <text evidence="13 15">Amino-acid biosynthesis; L-isoleucine biosynthesis; L-isoleucine from 2-oxobutanoate: step 3/4.</text>
</comment>
<dbReference type="PANTHER" id="PTHR43661:SF3">
    <property type="entry name" value="D-XYLONATE DEHYDRATASE YAGF-RELATED"/>
    <property type="match status" value="1"/>
</dbReference>
<dbReference type="PROSITE" id="PS00886">
    <property type="entry name" value="ILVD_EDD_1"/>
    <property type="match status" value="1"/>
</dbReference>
<dbReference type="InterPro" id="IPR056740">
    <property type="entry name" value="ILV_EDD_C"/>
</dbReference>
<sequence>MNAVNLFILMHATELFHRGAIPLNAIPPAGGVPLFGHHDGTVRPRHLTGNMAEMRSAKLMNGRVFAGARALYRAAGVDGKDFGKPIVAIANSFDEFVPGHVHLNKVGRLVSEAVKKAGGIPREFNTIAVDDGIAMGHTGMLYSLPSRDIIADSVEYSVNAHCADALICISNCDKITPGMLMAALRLNIPTIFVSGGPMEAGSTTLSDGTVEKSTDLIDVMYATADDNISDEDLLAYEKTVCPTCGSCAGMFTANSMNCLTEAMGLALPGNGTTLASHTYRRKLFERAGEMIVTLAHRYYQEDDDSVLPRNIATKHSFENAMTMDVAMGGSTNTVLHILAAAQSADVDFTLDDIERISHTVPCICKASPSGQWEISDVHRAGGIPGILGELDRAGKLHRDTHSVDYPSLEAKLDDWDIMRDTCRDDVRQFFRAAPGHIVSPEPWTHETLFDSLDTDRVNGAIHDIDHPAVNEGGLAILRGNLAPDGCVVKTAGVPKEIWNFRGPALIVESQEEAIKVILDDTLKPGQALVIRYEGPKGGPGMQEMLYPTSFVKGKGIGRDVALITDGRYSGGSSGLAIGHVAPEAANKGPIALIRNGDIIDIDIPNRSINVELSDAQLADRRRELEAGDGYVAHRDRHVSQALKAYAAFARSADKGATRDPELIDRLSGLR</sequence>
<evidence type="ECO:0000256" key="5">
    <source>
        <dbReference type="ARBA" id="ARBA00022723"/>
    </source>
</evidence>
<dbReference type="STRING" id="1693.BMIN_0347"/>
<comment type="caution">
    <text evidence="15">Lacks conserved residue(s) required for the propagation of feature annotation.</text>
</comment>
<dbReference type="AlphaFoldDB" id="A0A087BN52"/>
<comment type="catalytic activity">
    <reaction evidence="15">
        <text>(2R,3R)-2,3-dihydroxy-3-methylpentanoate = (S)-3-methyl-2-oxopentanoate + H2O</text>
        <dbReference type="Rhea" id="RHEA:27694"/>
        <dbReference type="ChEBI" id="CHEBI:15377"/>
        <dbReference type="ChEBI" id="CHEBI:35146"/>
        <dbReference type="ChEBI" id="CHEBI:49258"/>
        <dbReference type="EC" id="4.2.1.9"/>
    </reaction>
</comment>
<keyword evidence="19" id="KW-1185">Reference proteome</keyword>
<evidence type="ECO:0000256" key="11">
    <source>
        <dbReference type="ARBA" id="ARBA00029304"/>
    </source>
</evidence>
<dbReference type="SUPFAM" id="SSF52016">
    <property type="entry name" value="LeuD/IlvD-like"/>
    <property type="match status" value="1"/>
</dbReference>
<evidence type="ECO:0000256" key="3">
    <source>
        <dbReference type="ARBA" id="ARBA00022605"/>
    </source>
</evidence>
<protein>
    <recommendedName>
        <fullName evidence="14 15">Dihydroxy-acid dehydratase</fullName>
        <shortName evidence="15">DAD</shortName>
        <ecNumber evidence="14 15">4.2.1.9</ecNumber>
    </recommendedName>
</protein>
<keyword evidence="10 15" id="KW-0100">Branched-chain amino acid biosynthesis</keyword>
<dbReference type="SUPFAM" id="SSF143975">
    <property type="entry name" value="IlvD/EDD N-terminal domain-like"/>
    <property type="match status" value="1"/>
</dbReference>
<keyword evidence="9 15" id="KW-0456">Lyase</keyword>
<name>A0A087BN52_9BIFI</name>
<evidence type="ECO:0000256" key="15">
    <source>
        <dbReference type="HAMAP-Rule" id="MF_00012"/>
    </source>
</evidence>
<feature type="binding site" evidence="15">
    <location>
        <position position="543"/>
    </location>
    <ligand>
        <name>Mg(2+)</name>
        <dbReference type="ChEBI" id="CHEBI:18420"/>
    </ligand>
</feature>
<dbReference type="Proteomes" id="UP000029014">
    <property type="component" value="Unassembled WGS sequence"/>
</dbReference>
<dbReference type="FunFam" id="3.50.30.80:FF:000001">
    <property type="entry name" value="Dihydroxy-acid dehydratase"/>
    <property type="match status" value="1"/>
</dbReference>
<reference evidence="18 19" key="1">
    <citation type="submission" date="2014-03" db="EMBL/GenBank/DDBJ databases">
        <title>Genomics of Bifidobacteria.</title>
        <authorList>
            <person name="Ventura M."/>
            <person name="Milani C."/>
            <person name="Lugli G.A."/>
        </authorList>
    </citation>
    <scope>NUCLEOTIDE SEQUENCE [LARGE SCALE GENOMIC DNA]</scope>
    <source>
        <strain evidence="18 19">LMG 11592</strain>
    </source>
</reference>
<dbReference type="InterPro" id="IPR004404">
    <property type="entry name" value="DihydroxyA_deHydtase"/>
</dbReference>
<feature type="modified residue" description="N6-carboxylysine" evidence="15">
    <location>
        <position position="174"/>
    </location>
</feature>
<evidence type="ECO:0000256" key="13">
    <source>
        <dbReference type="ARBA" id="ARBA00029437"/>
    </source>
</evidence>
<comment type="similarity">
    <text evidence="2 15">Belongs to the IlvD/Edd family.</text>
</comment>
<feature type="binding site" evidence="15">
    <location>
        <position position="173"/>
    </location>
    <ligand>
        <name>Mg(2+)</name>
        <dbReference type="ChEBI" id="CHEBI:18420"/>
    </ligand>
</feature>
<comment type="pathway">
    <text evidence="12 15">Amino-acid biosynthesis; L-valine biosynthesis; L-valine from pyruvate: step 3/4.</text>
</comment>
<comment type="catalytic activity">
    <reaction evidence="11">
        <text>(2R)-2,3-dihydroxy-3-methylbutanoate = 3-methyl-2-oxobutanoate + H2O</text>
        <dbReference type="Rhea" id="RHEA:24809"/>
        <dbReference type="ChEBI" id="CHEBI:11851"/>
        <dbReference type="ChEBI" id="CHEBI:15377"/>
        <dbReference type="ChEBI" id="CHEBI:49072"/>
        <dbReference type="EC" id="4.2.1.9"/>
    </reaction>
    <physiologicalReaction direction="left-to-right" evidence="11">
        <dbReference type="Rhea" id="RHEA:24810"/>
    </physiologicalReaction>
</comment>
<dbReference type="GO" id="GO:0000287">
    <property type="term" value="F:magnesium ion binding"/>
    <property type="evidence" value="ECO:0007669"/>
    <property type="project" value="UniProtKB-UniRule"/>
</dbReference>
<dbReference type="UniPathway" id="UPA00049">
    <property type="reaction ID" value="UER00061"/>
</dbReference>
<dbReference type="GO" id="GO:0005829">
    <property type="term" value="C:cytosol"/>
    <property type="evidence" value="ECO:0007669"/>
    <property type="project" value="TreeGrafter"/>
</dbReference>
<comment type="cofactor">
    <cofactor evidence="1 15">
        <name>Mg(2+)</name>
        <dbReference type="ChEBI" id="CHEBI:18420"/>
    </cofactor>
</comment>
<dbReference type="InterPro" id="IPR020558">
    <property type="entry name" value="DiOHA_6PGluconate_deHydtase_CS"/>
</dbReference>
<dbReference type="GO" id="GO:0009097">
    <property type="term" value="P:isoleucine biosynthetic process"/>
    <property type="evidence" value="ECO:0007669"/>
    <property type="project" value="UniProtKB-UniRule"/>
</dbReference>
<dbReference type="eggNOG" id="COG0129">
    <property type="taxonomic scope" value="Bacteria"/>
</dbReference>
<evidence type="ECO:0000313" key="18">
    <source>
        <dbReference type="EMBL" id="KFI72452.1"/>
    </source>
</evidence>
<evidence type="ECO:0000256" key="10">
    <source>
        <dbReference type="ARBA" id="ARBA00023304"/>
    </source>
</evidence>
<dbReference type="GO" id="GO:0004160">
    <property type="term" value="F:dihydroxy-acid dehydratase activity"/>
    <property type="evidence" value="ECO:0007669"/>
    <property type="project" value="UniProtKB-UniRule"/>
</dbReference>
<dbReference type="PROSITE" id="PS00887">
    <property type="entry name" value="ILVD_EDD_2"/>
    <property type="match status" value="1"/>
</dbReference>
<dbReference type="UniPathway" id="UPA00047">
    <property type="reaction ID" value="UER00057"/>
</dbReference>
<dbReference type="Pfam" id="PF24877">
    <property type="entry name" value="ILV_EDD_C"/>
    <property type="match status" value="1"/>
</dbReference>
<evidence type="ECO:0000259" key="16">
    <source>
        <dbReference type="Pfam" id="PF00920"/>
    </source>
</evidence>
<keyword evidence="7 15" id="KW-0408">Iron</keyword>
<keyword evidence="6 15" id="KW-0460">Magnesium</keyword>
<dbReference type="InterPro" id="IPR037237">
    <property type="entry name" value="IlvD/EDD_N"/>
</dbReference>
<evidence type="ECO:0000256" key="9">
    <source>
        <dbReference type="ARBA" id="ARBA00023239"/>
    </source>
</evidence>
<keyword evidence="4 15" id="KW-0001">2Fe-2S</keyword>
<gene>
    <name evidence="15" type="primary">ilvD</name>
    <name evidence="18" type="ORF">BMIN_0347</name>
</gene>
<feature type="binding site" description="via carbamate group" evidence="15">
    <location>
        <position position="174"/>
    </location>
    <ligand>
        <name>Mg(2+)</name>
        <dbReference type="ChEBI" id="CHEBI:18420"/>
    </ligand>
</feature>
<dbReference type="EMBL" id="JGZD01000009">
    <property type="protein sequence ID" value="KFI72452.1"/>
    <property type="molecule type" value="Genomic_DNA"/>
</dbReference>
<evidence type="ECO:0000256" key="1">
    <source>
        <dbReference type="ARBA" id="ARBA00001946"/>
    </source>
</evidence>
<dbReference type="InterPro" id="IPR042096">
    <property type="entry name" value="Dihydro-acid_dehy_C"/>
</dbReference>
<evidence type="ECO:0000256" key="14">
    <source>
        <dbReference type="ARBA" id="ARBA00029490"/>
    </source>
</evidence>
<dbReference type="PANTHER" id="PTHR43661">
    <property type="entry name" value="D-XYLONATE DEHYDRATASE"/>
    <property type="match status" value="1"/>
</dbReference>
<dbReference type="InterPro" id="IPR000581">
    <property type="entry name" value="ILV_EDD_N"/>
</dbReference>